<sequence>MPPETTAELSADPIAPADGAAKFGQAELKAIFLSWERLRIVFNLVLAGLCSPLALLCGPETYAAPAFWGNVFAGVLLVNVLFFAGPAVESYLDWLGLRHRAIRWGLFLLGLLPTMAYAALSVLVFPTQIGPL</sequence>
<comment type="caution">
    <text evidence="2">The sequence shown here is derived from an EMBL/GenBank/DDBJ whole genome shotgun (WGS) entry which is preliminary data.</text>
</comment>
<dbReference type="RefSeq" id="WP_171183882.1">
    <property type="nucleotide sequence ID" value="NZ_WTPX01000014.1"/>
</dbReference>
<feature type="transmembrane region" description="Helical" evidence="1">
    <location>
        <begin position="104"/>
        <end position="125"/>
    </location>
</feature>
<feature type="transmembrane region" description="Helical" evidence="1">
    <location>
        <begin position="67"/>
        <end position="92"/>
    </location>
</feature>
<organism evidence="2 3">
    <name type="scientific">Alienimonas chondri</name>
    <dbReference type="NCBI Taxonomy" id="2681879"/>
    <lineage>
        <taxon>Bacteria</taxon>
        <taxon>Pseudomonadati</taxon>
        <taxon>Planctomycetota</taxon>
        <taxon>Planctomycetia</taxon>
        <taxon>Planctomycetales</taxon>
        <taxon>Planctomycetaceae</taxon>
        <taxon>Alienimonas</taxon>
    </lineage>
</organism>
<feature type="transmembrane region" description="Helical" evidence="1">
    <location>
        <begin position="38"/>
        <end position="55"/>
    </location>
</feature>
<dbReference type="Proteomes" id="UP000609651">
    <property type="component" value="Unassembled WGS sequence"/>
</dbReference>
<accession>A0ABX1VCA3</accession>
<gene>
    <name evidence="2" type="ORF">LzC2_07350</name>
</gene>
<keyword evidence="1" id="KW-0472">Membrane</keyword>
<keyword evidence="1" id="KW-1133">Transmembrane helix</keyword>
<keyword evidence="3" id="KW-1185">Reference proteome</keyword>
<evidence type="ECO:0000313" key="2">
    <source>
        <dbReference type="EMBL" id="NNJ24676.1"/>
    </source>
</evidence>
<keyword evidence="1" id="KW-0812">Transmembrane</keyword>
<protein>
    <submittedName>
        <fullName evidence="2">Uncharacterized protein</fullName>
    </submittedName>
</protein>
<reference evidence="2 3" key="1">
    <citation type="journal article" date="2020" name="Syst. Appl. Microbiol.">
        <title>Alienimonas chondri sp. nov., a novel planctomycete isolated from the biofilm of the red alga Chondrus crispus.</title>
        <authorList>
            <person name="Vitorino I."/>
            <person name="Albuquerque L."/>
            <person name="Wiegand S."/>
            <person name="Kallscheuer N."/>
            <person name="da Costa M.S."/>
            <person name="Lobo-da-Cunha A."/>
            <person name="Jogler C."/>
            <person name="Lage O.M."/>
        </authorList>
    </citation>
    <scope>NUCLEOTIDE SEQUENCE [LARGE SCALE GENOMIC DNA]</scope>
    <source>
        <strain evidence="2 3">LzC2</strain>
    </source>
</reference>
<proteinExistence type="predicted"/>
<dbReference type="EMBL" id="WTPX01000014">
    <property type="protein sequence ID" value="NNJ24676.1"/>
    <property type="molecule type" value="Genomic_DNA"/>
</dbReference>
<name>A0ABX1VCA3_9PLAN</name>
<evidence type="ECO:0000313" key="3">
    <source>
        <dbReference type="Proteomes" id="UP000609651"/>
    </source>
</evidence>
<evidence type="ECO:0000256" key="1">
    <source>
        <dbReference type="SAM" id="Phobius"/>
    </source>
</evidence>